<accession>A0A5N0V4E1</accession>
<dbReference type="SUPFAM" id="SSF55729">
    <property type="entry name" value="Acyl-CoA N-acyltransferases (Nat)"/>
    <property type="match status" value="1"/>
</dbReference>
<dbReference type="PROSITE" id="PS51186">
    <property type="entry name" value="GNAT"/>
    <property type="match status" value="1"/>
</dbReference>
<evidence type="ECO:0000313" key="5">
    <source>
        <dbReference type="Proteomes" id="UP000319769"/>
    </source>
</evidence>
<evidence type="ECO:0000256" key="2">
    <source>
        <dbReference type="ARBA" id="ARBA00023315"/>
    </source>
</evidence>
<evidence type="ECO:0000256" key="1">
    <source>
        <dbReference type="ARBA" id="ARBA00022679"/>
    </source>
</evidence>
<sequence>MRIRRVTVADLPTLRDIERSAGAPFREIGMAAIADDEPPSIAELGRYQRAGRAWVSVDDADRPVAYLVAEPVDGNLHIEQLSVHADNARRGIGRTLLDRAADYARTNALPALTLTTFADVPWNAPYYERCGFHRLADDALTPGLREIREHETRVGLDRWPRLCMRKDLDR</sequence>
<dbReference type="AlphaFoldDB" id="A0A5N0V4E1"/>
<dbReference type="CDD" id="cd04301">
    <property type="entry name" value="NAT_SF"/>
    <property type="match status" value="1"/>
</dbReference>
<reference evidence="4" key="1">
    <citation type="submission" date="2019-09" db="EMBL/GenBank/DDBJ databases">
        <authorList>
            <person name="Teo W.F.A."/>
            <person name="Duangmal K."/>
        </authorList>
    </citation>
    <scope>NUCLEOTIDE SEQUENCE [LARGE SCALE GENOMIC DNA]</scope>
    <source>
        <strain evidence="4">K81G1</strain>
    </source>
</reference>
<proteinExistence type="predicted"/>
<dbReference type="OrthoDB" id="572496at2"/>
<dbReference type="Gene3D" id="3.40.630.30">
    <property type="match status" value="1"/>
</dbReference>
<dbReference type="Pfam" id="PF00583">
    <property type="entry name" value="Acetyltransf_1"/>
    <property type="match status" value="1"/>
</dbReference>
<gene>
    <name evidence="4" type="ORF">FPZ12_015605</name>
</gene>
<dbReference type="Proteomes" id="UP000319769">
    <property type="component" value="Unassembled WGS sequence"/>
</dbReference>
<organism evidence="4 5">
    <name type="scientific">Amycolatopsis acidicola</name>
    <dbReference type="NCBI Taxonomy" id="2596893"/>
    <lineage>
        <taxon>Bacteria</taxon>
        <taxon>Bacillati</taxon>
        <taxon>Actinomycetota</taxon>
        <taxon>Actinomycetes</taxon>
        <taxon>Pseudonocardiales</taxon>
        <taxon>Pseudonocardiaceae</taxon>
        <taxon>Amycolatopsis</taxon>
    </lineage>
</organism>
<dbReference type="RefSeq" id="WP_144751300.1">
    <property type="nucleotide sequence ID" value="NZ_VMNW02000019.1"/>
</dbReference>
<keyword evidence="2" id="KW-0012">Acyltransferase</keyword>
<dbReference type="GO" id="GO:0016747">
    <property type="term" value="F:acyltransferase activity, transferring groups other than amino-acyl groups"/>
    <property type="evidence" value="ECO:0007669"/>
    <property type="project" value="InterPro"/>
</dbReference>
<dbReference type="PANTHER" id="PTHR43800:SF1">
    <property type="entry name" value="PEPTIDYL-LYSINE N-ACETYLTRANSFERASE YJAB"/>
    <property type="match status" value="1"/>
</dbReference>
<protein>
    <submittedName>
        <fullName evidence="4">GNAT family N-acetyltransferase</fullName>
    </submittedName>
</protein>
<evidence type="ECO:0000313" key="4">
    <source>
        <dbReference type="EMBL" id="KAA9160845.1"/>
    </source>
</evidence>
<comment type="caution">
    <text evidence="4">The sequence shown here is derived from an EMBL/GenBank/DDBJ whole genome shotgun (WGS) entry which is preliminary data.</text>
</comment>
<dbReference type="InterPro" id="IPR000182">
    <property type="entry name" value="GNAT_dom"/>
</dbReference>
<evidence type="ECO:0000259" key="3">
    <source>
        <dbReference type="PROSITE" id="PS51186"/>
    </source>
</evidence>
<dbReference type="InterPro" id="IPR016181">
    <property type="entry name" value="Acyl_CoA_acyltransferase"/>
</dbReference>
<dbReference type="EMBL" id="VMNW02000019">
    <property type="protein sequence ID" value="KAA9160845.1"/>
    <property type="molecule type" value="Genomic_DNA"/>
</dbReference>
<dbReference type="PANTHER" id="PTHR43800">
    <property type="entry name" value="PEPTIDYL-LYSINE N-ACETYLTRANSFERASE YJAB"/>
    <property type="match status" value="1"/>
</dbReference>
<feature type="domain" description="N-acetyltransferase" evidence="3">
    <location>
        <begin position="1"/>
        <end position="169"/>
    </location>
</feature>
<keyword evidence="1" id="KW-0808">Transferase</keyword>
<name>A0A5N0V4E1_9PSEU</name>
<keyword evidence="5" id="KW-1185">Reference proteome</keyword>